<gene>
    <name evidence="1" type="ORF">AFUS01_LOCUS428</name>
</gene>
<organism evidence="1 2">
    <name type="scientific">Allacma fusca</name>
    <dbReference type="NCBI Taxonomy" id="39272"/>
    <lineage>
        <taxon>Eukaryota</taxon>
        <taxon>Metazoa</taxon>
        <taxon>Ecdysozoa</taxon>
        <taxon>Arthropoda</taxon>
        <taxon>Hexapoda</taxon>
        <taxon>Collembola</taxon>
        <taxon>Symphypleona</taxon>
        <taxon>Sminthuridae</taxon>
        <taxon>Allacma</taxon>
    </lineage>
</organism>
<reference evidence="1" key="1">
    <citation type="submission" date="2021-06" db="EMBL/GenBank/DDBJ databases">
        <authorList>
            <person name="Hodson N. C."/>
            <person name="Mongue J. A."/>
            <person name="Jaron S. K."/>
        </authorList>
    </citation>
    <scope>NUCLEOTIDE SEQUENCE</scope>
</reference>
<proteinExistence type="predicted"/>
<name>A0A8J2J1W8_9HEXA</name>
<dbReference type="AlphaFoldDB" id="A0A8J2J1W8"/>
<dbReference type="EMBL" id="CAJVCH010001909">
    <property type="protein sequence ID" value="CAG7641870.1"/>
    <property type="molecule type" value="Genomic_DNA"/>
</dbReference>
<sequence length="77" mass="9072">MKPRNESMNKKAEHLYNDGMVQFKKMQFITARTCFHNALQKCSSGYKPRARFQKMKALAENCIKQDEENKQQNETAE</sequence>
<feature type="non-terminal residue" evidence="1">
    <location>
        <position position="77"/>
    </location>
</feature>
<keyword evidence="2" id="KW-1185">Reference proteome</keyword>
<accession>A0A8J2J1W8</accession>
<comment type="caution">
    <text evidence="1">The sequence shown here is derived from an EMBL/GenBank/DDBJ whole genome shotgun (WGS) entry which is preliminary data.</text>
</comment>
<dbReference type="Proteomes" id="UP000708208">
    <property type="component" value="Unassembled WGS sequence"/>
</dbReference>
<evidence type="ECO:0000313" key="2">
    <source>
        <dbReference type="Proteomes" id="UP000708208"/>
    </source>
</evidence>
<protein>
    <submittedName>
        <fullName evidence="1">Uncharacterized protein</fullName>
    </submittedName>
</protein>
<evidence type="ECO:0000313" key="1">
    <source>
        <dbReference type="EMBL" id="CAG7641870.1"/>
    </source>
</evidence>